<dbReference type="InterPro" id="IPR044925">
    <property type="entry name" value="His-Me_finger_sf"/>
</dbReference>
<dbReference type="InterPro" id="IPR044930">
    <property type="entry name" value="Homing_endonuclease_His-Me"/>
</dbReference>
<dbReference type="GO" id="GO:0004519">
    <property type="term" value="F:endonuclease activity"/>
    <property type="evidence" value="ECO:0007669"/>
    <property type="project" value="InterPro"/>
</dbReference>
<evidence type="ECO:0000259" key="1">
    <source>
        <dbReference type="Pfam" id="PF13392"/>
    </source>
</evidence>
<evidence type="ECO:0000313" key="2">
    <source>
        <dbReference type="EMBL" id="CUV15681.1"/>
    </source>
</evidence>
<dbReference type="SUPFAM" id="SSF54060">
    <property type="entry name" value="His-Me finger endonucleases"/>
    <property type="match status" value="1"/>
</dbReference>
<sequence length="256" mass="28071">MEHRCHRGVARRHLGAGTDLRCAVGRRAVDQRAAGDHLFLHGVVLRCEGSRIHGSDHCRGGLDHGDVARLDRGRPGAVGRGTELLVLGPHAGQDESGAMMARTGRPETPLRIRFLAKFAIGAPGDCWLWRGATHPQGYGLIKRKDGAQQRAHRLAYELAYGPIPAGTFVCHRCDNPRCVRPDHFFLGSHADNMADMVAKGRAARMCGRRNGSARLHPDEVVAIRQAEGRHGDIAARFKISASAVGLIKRRERWPHL</sequence>
<feature type="domain" description="HNH nuclease" evidence="1">
    <location>
        <begin position="150"/>
        <end position="193"/>
    </location>
</feature>
<dbReference type="Gene3D" id="3.90.75.10">
    <property type="entry name" value="Homing Intron 3 (I-ppo) Encoded Endonuclease, Chain A"/>
    <property type="match status" value="1"/>
</dbReference>
<organism evidence="2">
    <name type="scientific">Ralstonia solanacearum</name>
    <name type="common">Pseudomonas solanacearum</name>
    <dbReference type="NCBI Taxonomy" id="305"/>
    <lineage>
        <taxon>Bacteria</taxon>
        <taxon>Pseudomonadati</taxon>
        <taxon>Pseudomonadota</taxon>
        <taxon>Betaproteobacteria</taxon>
        <taxon>Burkholderiales</taxon>
        <taxon>Burkholderiaceae</taxon>
        <taxon>Ralstonia</taxon>
        <taxon>Ralstonia solanacearum species complex</taxon>
    </lineage>
</organism>
<proteinExistence type="predicted"/>
<dbReference type="InterPro" id="IPR003615">
    <property type="entry name" value="HNH_nuc"/>
</dbReference>
<gene>
    <name evidence="2" type="ORF">RUN39_v1_1970005</name>
</gene>
<dbReference type="AlphaFoldDB" id="A0A0S4U1S3"/>
<reference evidence="2" key="1">
    <citation type="submission" date="2015-10" db="EMBL/GenBank/DDBJ databases">
        <authorList>
            <person name="Gilbert D.G."/>
        </authorList>
    </citation>
    <scope>NUCLEOTIDE SEQUENCE</scope>
    <source>
        <strain evidence="2">Phyl III-seqv23</strain>
    </source>
</reference>
<dbReference type="Pfam" id="PF13392">
    <property type="entry name" value="HNH_3"/>
    <property type="match status" value="1"/>
</dbReference>
<protein>
    <submittedName>
        <fullName evidence="2">Uncharacterized gene 7.7 protein (Modular protein) (Modular protein)</fullName>
    </submittedName>
</protein>
<accession>A0A0S4U1S3</accession>
<name>A0A0S4U1S3_RALSL</name>
<dbReference type="EMBL" id="LN899819">
    <property type="protein sequence ID" value="CUV15681.1"/>
    <property type="molecule type" value="Genomic_DNA"/>
</dbReference>